<keyword evidence="1" id="KW-0812">Transmembrane</keyword>
<keyword evidence="3" id="KW-1185">Reference proteome</keyword>
<name>A0AAD8WPU0_LOLMU</name>
<protein>
    <submittedName>
        <fullName evidence="2">Uncharacterized protein</fullName>
    </submittedName>
</protein>
<feature type="transmembrane region" description="Helical" evidence="1">
    <location>
        <begin position="482"/>
        <end position="505"/>
    </location>
</feature>
<gene>
    <name evidence="2" type="ORF">QYE76_058366</name>
</gene>
<organism evidence="2 3">
    <name type="scientific">Lolium multiflorum</name>
    <name type="common">Italian ryegrass</name>
    <name type="synonym">Lolium perenne subsp. multiflorum</name>
    <dbReference type="NCBI Taxonomy" id="4521"/>
    <lineage>
        <taxon>Eukaryota</taxon>
        <taxon>Viridiplantae</taxon>
        <taxon>Streptophyta</taxon>
        <taxon>Embryophyta</taxon>
        <taxon>Tracheophyta</taxon>
        <taxon>Spermatophyta</taxon>
        <taxon>Magnoliopsida</taxon>
        <taxon>Liliopsida</taxon>
        <taxon>Poales</taxon>
        <taxon>Poaceae</taxon>
        <taxon>BOP clade</taxon>
        <taxon>Pooideae</taxon>
        <taxon>Poodae</taxon>
        <taxon>Poeae</taxon>
        <taxon>Poeae Chloroplast Group 2 (Poeae type)</taxon>
        <taxon>Loliodinae</taxon>
        <taxon>Loliinae</taxon>
        <taxon>Lolium</taxon>
    </lineage>
</organism>
<dbReference type="InterPro" id="IPR004158">
    <property type="entry name" value="DUF247_pln"/>
</dbReference>
<dbReference type="AlphaFoldDB" id="A0AAD8WPU0"/>
<proteinExistence type="predicted"/>
<accession>A0AAD8WPU0</accession>
<evidence type="ECO:0000256" key="1">
    <source>
        <dbReference type="SAM" id="Phobius"/>
    </source>
</evidence>
<dbReference type="Pfam" id="PF03140">
    <property type="entry name" value="DUF247"/>
    <property type="match status" value="1"/>
</dbReference>
<comment type="caution">
    <text evidence="2">The sequence shown here is derived from an EMBL/GenBank/DDBJ whole genome shotgun (WGS) entry which is preliminary data.</text>
</comment>
<dbReference type="EMBL" id="JAUUTY010000003">
    <property type="protein sequence ID" value="KAK1670207.1"/>
    <property type="molecule type" value="Genomic_DNA"/>
</dbReference>
<keyword evidence="1" id="KW-1133">Transmembrane helix</keyword>
<keyword evidence="1" id="KW-0472">Membrane</keyword>
<sequence length="513" mass="57678">MQVLGRQESWMEKLKLKIDQEADGVSLSIPPYFRRFDRINNRECPSIFMWPRRQVADAVAAVAAPMPMTTAAQTSSSQQPLDHIHTSRGSTGRNVIVAAVGPYNHHQSESATSSESAPLLITYAKKCAIVKFLSRREFGLDTVAFLGWALTNDARVRQCYERESFTMSPEKLAEVLLLDGCLVLFAVFLLRSSVREDRRPAELGRDAQLREEFFYLSADISLHMKQTRVDLLLLGNQIPFFVLAKLHSLLSQTLFSGINHSIKKLALSCFDDIRPGRSGNGNAVPPPRFQVHHLLHLFHWSRVPPGKHAVDTSTILLHEPESNLPCATWFEDSLTSFSKHAAGPGTLDIVFQKRMLGVRGVLRVPALHIHGYSELLFRNLVAFEQRHLRCGLGVTAYCICMARLLQGEADAKLLRNCGILAHTRETDKEVVDLFRGLADEYRDTFYSSDLLGLCEDVAAHHRSAASRAVKWVVLQCFPRQTVTFFVILGALISIATLVNTVYSVYRFYHPVKH</sequence>
<dbReference type="PANTHER" id="PTHR31170:SF25">
    <property type="entry name" value="BNAA09G04570D PROTEIN"/>
    <property type="match status" value="1"/>
</dbReference>
<reference evidence="2" key="1">
    <citation type="submission" date="2023-07" db="EMBL/GenBank/DDBJ databases">
        <title>A chromosome-level genome assembly of Lolium multiflorum.</title>
        <authorList>
            <person name="Chen Y."/>
            <person name="Copetti D."/>
            <person name="Kolliker R."/>
            <person name="Studer B."/>
        </authorList>
    </citation>
    <scope>NUCLEOTIDE SEQUENCE</scope>
    <source>
        <strain evidence="2">02402/16</strain>
        <tissue evidence="2">Leaf</tissue>
    </source>
</reference>
<dbReference type="Proteomes" id="UP001231189">
    <property type="component" value="Unassembled WGS sequence"/>
</dbReference>
<evidence type="ECO:0000313" key="3">
    <source>
        <dbReference type="Proteomes" id="UP001231189"/>
    </source>
</evidence>
<dbReference type="PANTHER" id="PTHR31170">
    <property type="entry name" value="BNAC04G53230D PROTEIN"/>
    <property type="match status" value="1"/>
</dbReference>
<evidence type="ECO:0000313" key="2">
    <source>
        <dbReference type="EMBL" id="KAK1670207.1"/>
    </source>
</evidence>